<name>A0ACB8AFD7_9AGAM</name>
<dbReference type="Proteomes" id="UP000790377">
    <property type="component" value="Unassembled WGS sequence"/>
</dbReference>
<evidence type="ECO:0000313" key="1">
    <source>
        <dbReference type="EMBL" id="KAH7911843.1"/>
    </source>
</evidence>
<protein>
    <submittedName>
        <fullName evidence="1">Uncharacterized protein</fullName>
    </submittedName>
</protein>
<organism evidence="1 2">
    <name type="scientific">Hygrophoropsis aurantiaca</name>
    <dbReference type="NCBI Taxonomy" id="72124"/>
    <lineage>
        <taxon>Eukaryota</taxon>
        <taxon>Fungi</taxon>
        <taxon>Dikarya</taxon>
        <taxon>Basidiomycota</taxon>
        <taxon>Agaricomycotina</taxon>
        <taxon>Agaricomycetes</taxon>
        <taxon>Agaricomycetidae</taxon>
        <taxon>Boletales</taxon>
        <taxon>Coniophorineae</taxon>
        <taxon>Hygrophoropsidaceae</taxon>
        <taxon>Hygrophoropsis</taxon>
    </lineage>
</organism>
<comment type="caution">
    <text evidence="1">The sequence shown here is derived from an EMBL/GenBank/DDBJ whole genome shotgun (WGS) entry which is preliminary data.</text>
</comment>
<reference evidence="1" key="1">
    <citation type="journal article" date="2021" name="New Phytol.">
        <title>Evolutionary innovations through gain and loss of genes in the ectomycorrhizal Boletales.</title>
        <authorList>
            <person name="Wu G."/>
            <person name="Miyauchi S."/>
            <person name="Morin E."/>
            <person name="Kuo A."/>
            <person name="Drula E."/>
            <person name="Varga T."/>
            <person name="Kohler A."/>
            <person name="Feng B."/>
            <person name="Cao Y."/>
            <person name="Lipzen A."/>
            <person name="Daum C."/>
            <person name="Hundley H."/>
            <person name="Pangilinan J."/>
            <person name="Johnson J."/>
            <person name="Barry K."/>
            <person name="LaButti K."/>
            <person name="Ng V."/>
            <person name="Ahrendt S."/>
            <person name="Min B."/>
            <person name="Choi I.G."/>
            <person name="Park H."/>
            <person name="Plett J.M."/>
            <person name="Magnuson J."/>
            <person name="Spatafora J.W."/>
            <person name="Nagy L.G."/>
            <person name="Henrissat B."/>
            <person name="Grigoriev I.V."/>
            <person name="Yang Z.L."/>
            <person name="Xu J."/>
            <person name="Martin F.M."/>
        </authorList>
    </citation>
    <scope>NUCLEOTIDE SEQUENCE</scope>
    <source>
        <strain evidence="1">ATCC 28755</strain>
    </source>
</reference>
<evidence type="ECO:0000313" key="2">
    <source>
        <dbReference type="Proteomes" id="UP000790377"/>
    </source>
</evidence>
<dbReference type="EMBL" id="MU267665">
    <property type="protein sequence ID" value="KAH7911843.1"/>
    <property type="molecule type" value="Genomic_DNA"/>
</dbReference>
<accession>A0ACB8AFD7</accession>
<sequence length="292" mass="32885">MAAISQTLSGPFPILPPELEMQIFLLAAKTYRGTSAKLILVAHRVLEWLEPFIYGTVVLRGKGQTFRFLNALYSRPPSFAHQRVKSVCLRQSIPLDLAGKVLSLCTGITNLALWITPQAEGPSLLLPLLEALPLTSVSLNLPSVMGPADSREPLSNQPLFSRLERLDLVNHWALWTSSLGIERLQRLTHTSFRFWARGNVGSALKLILREARSLEVLVLLSDRIIYPEGKTYLEKEDIRDARVVVMMHRGDAEQWIALERGEEGIWERATSVVRWRKRMGAGVFDLPPDFLV</sequence>
<proteinExistence type="predicted"/>
<keyword evidence="2" id="KW-1185">Reference proteome</keyword>
<gene>
    <name evidence="1" type="ORF">BJ138DRAFT_1112833</name>
</gene>